<keyword evidence="1" id="KW-0812">Transmembrane</keyword>
<dbReference type="GeneID" id="20322752"/>
<dbReference type="Proteomes" id="UP000054324">
    <property type="component" value="Unassembled WGS sequence"/>
</dbReference>
<dbReference type="KEGG" id="ovi:T265_08573"/>
<keyword evidence="1" id="KW-1133">Transmembrane helix</keyword>
<evidence type="ECO:0000256" key="1">
    <source>
        <dbReference type="SAM" id="Phobius"/>
    </source>
</evidence>
<keyword evidence="1" id="KW-0472">Membrane</keyword>
<protein>
    <submittedName>
        <fullName evidence="2">Uncharacterized protein</fullName>
    </submittedName>
</protein>
<reference evidence="2 3" key="1">
    <citation type="submission" date="2013-11" db="EMBL/GenBank/DDBJ databases">
        <title>Opisthorchis viverrini - life in the bile duct.</title>
        <authorList>
            <person name="Young N.D."/>
            <person name="Nagarajan N."/>
            <person name="Lin S.J."/>
            <person name="Korhonen P.K."/>
            <person name="Jex A.R."/>
            <person name="Hall R.S."/>
            <person name="Safavi-Hemami H."/>
            <person name="Kaewkong W."/>
            <person name="Bertrand D."/>
            <person name="Gao S."/>
            <person name="Seet Q."/>
            <person name="Wongkham S."/>
            <person name="Teh B.T."/>
            <person name="Wongkham C."/>
            <person name="Intapan P.M."/>
            <person name="Maleewong W."/>
            <person name="Yang X."/>
            <person name="Hu M."/>
            <person name="Wang Z."/>
            <person name="Hofmann A."/>
            <person name="Sternberg P.W."/>
            <person name="Tan P."/>
            <person name="Wang J."/>
            <person name="Gasser R.B."/>
        </authorList>
    </citation>
    <scope>NUCLEOTIDE SEQUENCE [LARGE SCALE GENOMIC DNA]</scope>
</reference>
<dbReference type="EMBL" id="KL596844">
    <property type="protein sequence ID" value="KER23580.1"/>
    <property type="molecule type" value="Genomic_DNA"/>
</dbReference>
<dbReference type="OrthoDB" id="5854685at2759"/>
<dbReference type="AlphaFoldDB" id="A0A074ZJP2"/>
<keyword evidence="3" id="KW-1185">Reference proteome</keyword>
<dbReference type="RefSeq" id="XP_009172682.1">
    <property type="nucleotide sequence ID" value="XM_009174418.1"/>
</dbReference>
<gene>
    <name evidence="2" type="ORF">T265_08573</name>
</gene>
<sequence>MPNSEWRKQRGGQPLTWQRSMKEITKRLGAVGTTHLPGWGPRGPHCVWLEILQDMAANRQTVRDQHTTEGVDLRCLCGEHRLRIDHPNVIPRSSDDLLEHSNRLQGSQCQCFLPDEWARIALDRKYPSPHQKYHLLACAWHLQSANSCFRTCHLRTHPLKFKENHFTYLGSCISSIKMIAGLKSVGYETRLAVLDPFPLEYRPPRGDLILTYAPFEQSLANRFFTIDPTNTRRRHGRKWFGHVHACRYIIHRVLKENTDGLFLRRRLMYLNATLLFFRARSMMVACFVYSADGFLIYEMPAHLLYLL</sequence>
<name>A0A074ZJP2_OPIVI</name>
<evidence type="ECO:0000313" key="3">
    <source>
        <dbReference type="Proteomes" id="UP000054324"/>
    </source>
</evidence>
<accession>A0A074ZJP2</accession>
<feature type="transmembrane region" description="Helical" evidence="1">
    <location>
        <begin position="274"/>
        <end position="297"/>
    </location>
</feature>
<evidence type="ECO:0000313" key="2">
    <source>
        <dbReference type="EMBL" id="KER23580.1"/>
    </source>
</evidence>
<dbReference type="CTD" id="20322752"/>
<proteinExistence type="predicted"/>
<organism evidence="2 3">
    <name type="scientific">Opisthorchis viverrini</name>
    <name type="common">Southeast Asian liver fluke</name>
    <dbReference type="NCBI Taxonomy" id="6198"/>
    <lineage>
        <taxon>Eukaryota</taxon>
        <taxon>Metazoa</taxon>
        <taxon>Spiralia</taxon>
        <taxon>Lophotrochozoa</taxon>
        <taxon>Platyhelminthes</taxon>
        <taxon>Trematoda</taxon>
        <taxon>Digenea</taxon>
        <taxon>Opisthorchiida</taxon>
        <taxon>Opisthorchiata</taxon>
        <taxon>Opisthorchiidae</taxon>
        <taxon>Opisthorchis</taxon>
    </lineage>
</organism>